<dbReference type="GO" id="GO:0006096">
    <property type="term" value="P:glycolytic process"/>
    <property type="evidence" value="ECO:0007669"/>
    <property type="project" value="UniProtKB-UniRule"/>
</dbReference>
<evidence type="ECO:0000256" key="2">
    <source>
        <dbReference type="ARBA" id="ARBA00007422"/>
    </source>
</evidence>
<feature type="binding site" evidence="7">
    <location>
        <position position="170"/>
    </location>
    <ligand>
        <name>substrate</name>
    </ligand>
</feature>
<keyword evidence="4 7" id="KW-0963">Cytoplasm</keyword>
<dbReference type="GO" id="GO:0006094">
    <property type="term" value="P:gluconeogenesis"/>
    <property type="evidence" value="ECO:0007669"/>
    <property type="project" value="UniProtKB-UniRule"/>
</dbReference>
<comment type="pathway">
    <text evidence="7 8">Carbohydrate biosynthesis; gluconeogenesis.</text>
</comment>
<reference evidence="9" key="1">
    <citation type="journal article" date="2020" name="mSystems">
        <title>Genome- and Community-Level Interaction Insights into Carbon Utilization and Element Cycling Functions of Hydrothermarchaeota in Hydrothermal Sediment.</title>
        <authorList>
            <person name="Zhou Z."/>
            <person name="Liu Y."/>
            <person name="Xu W."/>
            <person name="Pan J."/>
            <person name="Luo Z.H."/>
            <person name="Li M."/>
        </authorList>
    </citation>
    <scope>NUCLEOTIDE SEQUENCE [LARGE SCALE GENOMIC DNA]</scope>
    <source>
        <strain evidence="9">SpSt-488</strain>
    </source>
</reference>
<comment type="subcellular location">
    <subcellularLocation>
        <location evidence="7 8">Cytoplasm</location>
    </subcellularLocation>
</comment>
<evidence type="ECO:0000256" key="8">
    <source>
        <dbReference type="RuleBase" id="RU363013"/>
    </source>
</evidence>
<evidence type="ECO:0000256" key="3">
    <source>
        <dbReference type="ARBA" id="ARBA00022432"/>
    </source>
</evidence>
<dbReference type="PROSITE" id="PS51440">
    <property type="entry name" value="TIM_2"/>
    <property type="match status" value="1"/>
</dbReference>
<dbReference type="CDD" id="cd00311">
    <property type="entry name" value="TIM"/>
    <property type="match status" value="1"/>
</dbReference>
<dbReference type="EC" id="5.3.1.1" evidence="7 8"/>
<dbReference type="InterPro" id="IPR022896">
    <property type="entry name" value="TrioseP_Isoase_bac/euk"/>
</dbReference>
<dbReference type="EMBL" id="DSUT01000164">
    <property type="protein sequence ID" value="HGK28841.1"/>
    <property type="molecule type" value="Genomic_DNA"/>
</dbReference>
<dbReference type="InterPro" id="IPR020861">
    <property type="entry name" value="Triosephosphate_isomerase_AS"/>
</dbReference>
<comment type="pathway">
    <text evidence="1 7 8">Carbohydrate degradation; glycolysis; D-glyceraldehyde 3-phosphate from glycerone phosphate: step 1/1.</text>
</comment>
<feature type="active site" description="Proton acceptor" evidence="7">
    <location>
        <position position="164"/>
    </location>
</feature>
<keyword evidence="6 7" id="KW-0413">Isomerase</keyword>
<dbReference type="SUPFAM" id="SSF51351">
    <property type="entry name" value="Triosephosphate isomerase (TIM)"/>
    <property type="match status" value="1"/>
</dbReference>
<proteinExistence type="inferred from homology"/>
<accession>A0A7C4GG67</accession>
<name>A0A7C4GG67_UNCW3</name>
<evidence type="ECO:0000256" key="7">
    <source>
        <dbReference type="HAMAP-Rule" id="MF_00147"/>
    </source>
</evidence>
<feature type="binding site" evidence="7">
    <location>
        <begin position="11"/>
        <end position="13"/>
    </location>
    <ligand>
        <name>substrate</name>
    </ligand>
</feature>
<organism evidence="9">
    <name type="scientific">candidate division WOR-3 bacterium</name>
    <dbReference type="NCBI Taxonomy" id="2052148"/>
    <lineage>
        <taxon>Bacteria</taxon>
        <taxon>Bacteria division WOR-3</taxon>
    </lineage>
</organism>
<dbReference type="PANTHER" id="PTHR21139">
    <property type="entry name" value="TRIOSEPHOSPHATE ISOMERASE"/>
    <property type="match status" value="1"/>
</dbReference>
<dbReference type="Pfam" id="PF00121">
    <property type="entry name" value="TIM"/>
    <property type="match status" value="1"/>
</dbReference>
<dbReference type="GO" id="GO:0046166">
    <property type="term" value="P:glyceraldehyde-3-phosphate biosynthetic process"/>
    <property type="evidence" value="ECO:0007669"/>
    <property type="project" value="TreeGrafter"/>
</dbReference>
<dbReference type="GO" id="GO:0005829">
    <property type="term" value="C:cytosol"/>
    <property type="evidence" value="ECO:0007669"/>
    <property type="project" value="TreeGrafter"/>
</dbReference>
<feature type="binding site" evidence="7">
    <location>
        <begin position="229"/>
        <end position="230"/>
    </location>
    <ligand>
        <name>substrate</name>
    </ligand>
</feature>
<comment type="similarity">
    <text evidence="2 7 8">Belongs to the triosephosphate isomerase family.</text>
</comment>
<sequence length="246" mass="26128">MNRNRPLVAGNWKMNLGPGAAAALARELLQALPRETAAEVAVFPPYTSIPAVAGVLTGSPILWGGQNLHWERPGAFTGEVAASFLVELGCRYVIVGHSERRHLFGEKDKDCGRKVAAALRSGLKPVLCCGETLAERETGQTNAVIERQLEAGLPADGDLEIAYEPVWAIGTGRAATPEQAAEVHAWIRDWLRRARPALSSVRILYGGSVRPDNAAGLLNQPDVDGFLVGGASLDSKSFSAIIGSAK</sequence>
<keyword evidence="3 7" id="KW-0312">Gluconeogenesis</keyword>
<evidence type="ECO:0000256" key="1">
    <source>
        <dbReference type="ARBA" id="ARBA00004680"/>
    </source>
</evidence>
<dbReference type="PROSITE" id="PS00171">
    <property type="entry name" value="TIM_1"/>
    <property type="match status" value="1"/>
</dbReference>
<dbReference type="AlphaFoldDB" id="A0A7C4GG67"/>
<dbReference type="HAMAP" id="MF_00147_B">
    <property type="entry name" value="TIM_B"/>
    <property type="match status" value="1"/>
</dbReference>
<comment type="subunit">
    <text evidence="7 8">Homodimer.</text>
</comment>
<evidence type="ECO:0000256" key="5">
    <source>
        <dbReference type="ARBA" id="ARBA00023152"/>
    </source>
</evidence>
<dbReference type="InterPro" id="IPR000652">
    <property type="entry name" value="Triosephosphate_isomerase"/>
</dbReference>
<gene>
    <name evidence="7" type="primary">tpiA</name>
    <name evidence="9" type="ORF">ENS41_07835</name>
</gene>
<protein>
    <recommendedName>
        <fullName evidence="7 8">Triosephosphate isomerase</fullName>
        <shortName evidence="7">TIM</shortName>
        <shortName evidence="7">TPI</shortName>
        <ecNumber evidence="7 8">5.3.1.1</ecNumber>
    </recommendedName>
    <alternativeName>
        <fullName evidence="7">Triose-phosphate isomerase</fullName>
    </alternativeName>
</protein>
<dbReference type="NCBIfam" id="TIGR00419">
    <property type="entry name" value="tim"/>
    <property type="match status" value="1"/>
</dbReference>
<dbReference type="UniPathway" id="UPA00109">
    <property type="reaction ID" value="UER00189"/>
</dbReference>
<dbReference type="FunFam" id="3.20.20.70:FF:000016">
    <property type="entry name" value="Triosephosphate isomerase"/>
    <property type="match status" value="1"/>
</dbReference>
<dbReference type="InterPro" id="IPR035990">
    <property type="entry name" value="TIM_sf"/>
</dbReference>
<comment type="function">
    <text evidence="7">Involved in the gluconeogenesis. Catalyzes stereospecifically the conversion of dihydroxyacetone phosphate (DHAP) to D-glyceraldehyde-3-phosphate (G3P).</text>
</comment>
<feature type="binding site" evidence="7">
    <location>
        <position position="208"/>
    </location>
    <ligand>
        <name>substrate</name>
    </ligand>
</feature>
<feature type="active site" description="Electrophile" evidence="7">
    <location>
        <position position="97"/>
    </location>
</feature>
<dbReference type="PANTHER" id="PTHR21139:SF42">
    <property type="entry name" value="TRIOSEPHOSPHATE ISOMERASE"/>
    <property type="match status" value="1"/>
</dbReference>
<dbReference type="InterPro" id="IPR013785">
    <property type="entry name" value="Aldolase_TIM"/>
</dbReference>
<evidence type="ECO:0000256" key="6">
    <source>
        <dbReference type="ARBA" id="ARBA00023235"/>
    </source>
</evidence>
<dbReference type="GO" id="GO:0004807">
    <property type="term" value="F:triose-phosphate isomerase activity"/>
    <property type="evidence" value="ECO:0007669"/>
    <property type="project" value="UniProtKB-UniRule"/>
</dbReference>
<comment type="catalytic activity">
    <reaction evidence="7 8">
        <text>D-glyceraldehyde 3-phosphate = dihydroxyacetone phosphate</text>
        <dbReference type="Rhea" id="RHEA:18585"/>
        <dbReference type="ChEBI" id="CHEBI:57642"/>
        <dbReference type="ChEBI" id="CHEBI:59776"/>
        <dbReference type="EC" id="5.3.1.1"/>
    </reaction>
</comment>
<evidence type="ECO:0000256" key="4">
    <source>
        <dbReference type="ARBA" id="ARBA00022490"/>
    </source>
</evidence>
<evidence type="ECO:0000313" key="9">
    <source>
        <dbReference type="EMBL" id="HGK28841.1"/>
    </source>
</evidence>
<comment type="caution">
    <text evidence="9">The sequence shown here is derived from an EMBL/GenBank/DDBJ whole genome shotgun (WGS) entry which is preliminary data.</text>
</comment>
<dbReference type="GO" id="GO:0019563">
    <property type="term" value="P:glycerol catabolic process"/>
    <property type="evidence" value="ECO:0007669"/>
    <property type="project" value="TreeGrafter"/>
</dbReference>
<keyword evidence="5 7" id="KW-0324">Glycolysis</keyword>
<dbReference type="Gene3D" id="3.20.20.70">
    <property type="entry name" value="Aldolase class I"/>
    <property type="match status" value="1"/>
</dbReference>
<dbReference type="UniPathway" id="UPA00138"/>